<dbReference type="InterPro" id="IPR003838">
    <property type="entry name" value="ABC3_permease_C"/>
</dbReference>
<reference evidence="12" key="2">
    <citation type="submission" date="2021-04" db="EMBL/GenBank/DDBJ databases">
        <authorList>
            <person name="Gilroy R."/>
        </authorList>
    </citation>
    <scope>NUCLEOTIDE SEQUENCE</scope>
    <source>
        <strain evidence="12">ChiSxjej1B13-11762</strain>
    </source>
</reference>
<dbReference type="SUPFAM" id="SSF52172">
    <property type="entry name" value="CheY-like"/>
    <property type="match status" value="1"/>
</dbReference>
<evidence type="ECO:0000256" key="3">
    <source>
        <dbReference type="ARBA" id="ARBA00022475"/>
    </source>
</evidence>
<evidence type="ECO:0000259" key="11">
    <source>
        <dbReference type="PROSITE" id="PS50110"/>
    </source>
</evidence>
<feature type="transmembrane region" description="Helical" evidence="10">
    <location>
        <begin position="212"/>
        <end position="239"/>
    </location>
</feature>
<evidence type="ECO:0000256" key="4">
    <source>
        <dbReference type="ARBA" id="ARBA00022692"/>
    </source>
</evidence>
<evidence type="ECO:0000256" key="6">
    <source>
        <dbReference type="ARBA" id="ARBA00023136"/>
    </source>
</evidence>
<dbReference type="EMBL" id="DXGF01000148">
    <property type="protein sequence ID" value="HIW84367.1"/>
    <property type="molecule type" value="Genomic_DNA"/>
</dbReference>
<evidence type="ECO:0000256" key="2">
    <source>
        <dbReference type="ARBA" id="ARBA00018672"/>
    </source>
</evidence>
<evidence type="ECO:0000256" key="9">
    <source>
        <dbReference type="PROSITE-ProRule" id="PRU00169"/>
    </source>
</evidence>
<evidence type="ECO:0000313" key="13">
    <source>
        <dbReference type="Proteomes" id="UP000824263"/>
    </source>
</evidence>
<evidence type="ECO:0000256" key="1">
    <source>
        <dbReference type="ARBA" id="ARBA00004651"/>
    </source>
</evidence>
<dbReference type="AlphaFoldDB" id="A0A9D1RCX3"/>
<feature type="transmembrane region" description="Helical" evidence="10">
    <location>
        <begin position="260"/>
        <end position="291"/>
    </location>
</feature>
<reference evidence="12" key="1">
    <citation type="journal article" date="2021" name="PeerJ">
        <title>Extensive microbial diversity within the chicken gut microbiome revealed by metagenomics and culture.</title>
        <authorList>
            <person name="Gilroy R."/>
            <person name="Ravi A."/>
            <person name="Getino M."/>
            <person name="Pursley I."/>
            <person name="Horton D.L."/>
            <person name="Alikhan N.F."/>
            <person name="Baker D."/>
            <person name="Gharbi K."/>
            <person name="Hall N."/>
            <person name="Watson M."/>
            <person name="Adriaenssens E.M."/>
            <person name="Foster-Nyarko E."/>
            <person name="Jarju S."/>
            <person name="Secka A."/>
            <person name="Antonio M."/>
            <person name="Oren A."/>
            <person name="Chaudhuri R.R."/>
            <person name="La Ragione R."/>
            <person name="Hildebrand F."/>
            <person name="Pallen M.J."/>
        </authorList>
    </citation>
    <scope>NUCLEOTIDE SEQUENCE</scope>
    <source>
        <strain evidence="12">ChiSxjej1B13-11762</strain>
    </source>
</reference>
<sequence>MIHVAICDDEKVFVQYLEALMRQYAEETSQEIKITAYYDGLELIEGYDPTIDLIFLDIQMRLVDGLKTAERIRKLDEKAGIIFLTNLAEYSLEGYQYQAVDYIIKPLKYVRLKAEMDRFLKRLRQMDAPAILVFNDTGKYKIYLKILPADIFREIWPDGTPRKYYFNVEGKAQEEAQTLLEEYQAKEAPAMNITSRQSLIQQYEDQTRSSAVMGYAISLIIALVGILNFVNSMVTAIISRKREFAMIQSIGMTKRQLRQMLIFEGLYYAGLTLVISYILGAVTVGVIVRAITAGGYTTFQFTLLPLIVCTPVLILFAVLIPYLCFRNLEKQSIVERLRAVD</sequence>
<keyword evidence="6 10" id="KW-0472">Membrane</keyword>
<dbReference type="InterPro" id="IPR011006">
    <property type="entry name" value="CheY-like_superfamily"/>
</dbReference>
<dbReference type="InterPro" id="IPR050250">
    <property type="entry name" value="Macrolide_Exporter_MacB"/>
</dbReference>
<dbReference type="GO" id="GO:0000160">
    <property type="term" value="P:phosphorelay signal transduction system"/>
    <property type="evidence" value="ECO:0007669"/>
    <property type="project" value="InterPro"/>
</dbReference>
<comment type="function">
    <text evidence="7">May play the central regulatory role in sporulation. It may be an element of the effector pathway responsible for the activation of sporulation genes in response to nutritional stress. Spo0A may act in concert with spo0H (a sigma factor) to control the expression of some genes that are critical to the sporulation process.</text>
</comment>
<dbReference type="InterPro" id="IPR001789">
    <property type="entry name" value="Sig_transdc_resp-reg_receiver"/>
</dbReference>
<evidence type="ECO:0000256" key="5">
    <source>
        <dbReference type="ARBA" id="ARBA00022989"/>
    </source>
</evidence>
<keyword evidence="3" id="KW-1003">Cell membrane</keyword>
<keyword evidence="5 10" id="KW-1133">Transmembrane helix</keyword>
<dbReference type="PANTHER" id="PTHR30572:SF4">
    <property type="entry name" value="ABC TRANSPORTER PERMEASE YTRF"/>
    <property type="match status" value="1"/>
</dbReference>
<dbReference type="PROSITE" id="PS50110">
    <property type="entry name" value="RESPONSE_REGULATORY"/>
    <property type="match status" value="1"/>
</dbReference>
<comment type="subcellular location">
    <subcellularLocation>
        <location evidence="1">Cell membrane</location>
        <topology evidence="1">Multi-pass membrane protein</topology>
    </subcellularLocation>
</comment>
<evidence type="ECO:0000313" key="12">
    <source>
        <dbReference type="EMBL" id="HIW84367.1"/>
    </source>
</evidence>
<dbReference type="Gene3D" id="3.40.50.2300">
    <property type="match status" value="1"/>
</dbReference>
<evidence type="ECO:0000256" key="8">
    <source>
        <dbReference type="ARBA" id="ARBA00038076"/>
    </source>
</evidence>
<name>A0A9D1RCX3_9FIRM</name>
<keyword evidence="4 10" id="KW-0812">Transmembrane</keyword>
<feature type="transmembrane region" description="Helical" evidence="10">
    <location>
        <begin position="303"/>
        <end position="325"/>
    </location>
</feature>
<dbReference type="Pfam" id="PF02687">
    <property type="entry name" value="FtsX"/>
    <property type="match status" value="1"/>
</dbReference>
<feature type="modified residue" description="4-aspartylphosphate" evidence="9">
    <location>
        <position position="57"/>
    </location>
</feature>
<comment type="caution">
    <text evidence="12">The sequence shown here is derived from an EMBL/GenBank/DDBJ whole genome shotgun (WGS) entry which is preliminary data.</text>
</comment>
<proteinExistence type="inferred from homology"/>
<dbReference type="SMART" id="SM00448">
    <property type="entry name" value="REC"/>
    <property type="match status" value="1"/>
</dbReference>
<dbReference type="GO" id="GO:0005886">
    <property type="term" value="C:plasma membrane"/>
    <property type="evidence" value="ECO:0007669"/>
    <property type="project" value="UniProtKB-SubCell"/>
</dbReference>
<evidence type="ECO:0000256" key="7">
    <source>
        <dbReference type="ARBA" id="ARBA00024867"/>
    </source>
</evidence>
<keyword evidence="9" id="KW-0597">Phosphoprotein</keyword>
<protein>
    <recommendedName>
        <fullName evidence="2">Stage 0 sporulation protein A homolog</fullName>
    </recommendedName>
</protein>
<feature type="domain" description="Response regulatory" evidence="11">
    <location>
        <begin position="3"/>
        <end position="120"/>
    </location>
</feature>
<organism evidence="12 13">
    <name type="scientific">Candidatus Dorea gallistercoris</name>
    <dbReference type="NCBI Taxonomy" id="2838542"/>
    <lineage>
        <taxon>Bacteria</taxon>
        <taxon>Bacillati</taxon>
        <taxon>Bacillota</taxon>
        <taxon>Clostridia</taxon>
        <taxon>Lachnospirales</taxon>
        <taxon>Lachnospiraceae</taxon>
        <taxon>Dorea</taxon>
    </lineage>
</organism>
<evidence type="ECO:0000256" key="10">
    <source>
        <dbReference type="SAM" id="Phobius"/>
    </source>
</evidence>
<dbReference type="Proteomes" id="UP000824263">
    <property type="component" value="Unassembled WGS sequence"/>
</dbReference>
<comment type="similarity">
    <text evidence="8">Belongs to the ABC-4 integral membrane protein family.</text>
</comment>
<dbReference type="GO" id="GO:0022857">
    <property type="term" value="F:transmembrane transporter activity"/>
    <property type="evidence" value="ECO:0007669"/>
    <property type="project" value="TreeGrafter"/>
</dbReference>
<dbReference type="Pfam" id="PF00072">
    <property type="entry name" value="Response_reg"/>
    <property type="match status" value="1"/>
</dbReference>
<gene>
    <name evidence="12" type="ORF">H9873_08590</name>
</gene>
<dbReference type="PANTHER" id="PTHR30572">
    <property type="entry name" value="MEMBRANE COMPONENT OF TRANSPORTER-RELATED"/>
    <property type="match status" value="1"/>
</dbReference>
<accession>A0A9D1RCX3</accession>